<dbReference type="PROSITE" id="PS50158">
    <property type="entry name" value="ZF_CCHC"/>
    <property type="match status" value="1"/>
</dbReference>
<dbReference type="PANTHER" id="PTHR31286">
    <property type="entry name" value="GLYCINE-RICH CELL WALL STRUCTURAL PROTEIN 1.8-LIKE"/>
    <property type="match status" value="1"/>
</dbReference>
<gene>
    <name evidence="4" type="ORF">LITE_LOCUS22237</name>
</gene>
<dbReference type="GO" id="GO:0003676">
    <property type="term" value="F:nucleic acid binding"/>
    <property type="evidence" value="ECO:0007669"/>
    <property type="project" value="InterPro"/>
</dbReference>
<dbReference type="EMBL" id="CAMGYJ010000006">
    <property type="protein sequence ID" value="CAI0429654.1"/>
    <property type="molecule type" value="Genomic_DNA"/>
</dbReference>
<feature type="compositionally biased region" description="Polar residues" evidence="2">
    <location>
        <begin position="235"/>
        <end position="246"/>
    </location>
</feature>
<proteinExistence type="predicted"/>
<dbReference type="AlphaFoldDB" id="A0AAV0L4P0"/>
<dbReference type="InterPro" id="IPR001878">
    <property type="entry name" value="Znf_CCHC"/>
</dbReference>
<organism evidence="4 5">
    <name type="scientific">Linum tenue</name>
    <dbReference type="NCBI Taxonomy" id="586396"/>
    <lineage>
        <taxon>Eukaryota</taxon>
        <taxon>Viridiplantae</taxon>
        <taxon>Streptophyta</taxon>
        <taxon>Embryophyta</taxon>
        <taxon>Tracheophyta</taxon>
        <taxon>Spermatophyta</taxon>
        <taxon>Magnoliopsida</taxon>
        <taxon>eudicotyledons</taxon>
        <taxon>Gunneridae</taxon>
        <taxon>Pentapetalae</taxon>
        <taxon>rosids</taxon>
        <taxon>fabids</taxon>
        <taxon>Malpighiales</taxon>
        <taxon>Linaceae</taxon>
        <taxon>Linum</taxon>
    </lineage>
</organism>
<dbReference type="InterPro" id="IPR025558">
    <property type="entry name" value="DUF4283"/>
</dbReference>
<comment type="caution">
    <text evidence="4">The sequence shown here is derived from an EMBL/GenBank/DDBJ whole genome shotgun (WGS) entry which is preliminary data.</text>
</comment>
<dbReference type="GO" id="GO:0008270">
    <property type="term" value="F:zinc ion binding"/>
    <property type="evidence" value="ECO:0007669"/>
    <property type="project" value="UniProtKB-KW"/>
</dbReference>
<accession>A0AAV0L4P0</accession>
<name>A0AAV0L4P0_9ROSI</name>
<feature type="compositionally biased region" description="Low complexity" evidence="2">
    <location>
        <begin position="301"/>
        <end position="316"/>
    </location>
</feature>
<feature type="compositionally biased region" description="Basic and acidic residues" evidence="2">
    <location>
        <begin position="267"/>
        <end position="279"/>
    </location>
</feature>
<evidence type="ECO:0000313" key="4">
    <source>
        <dbReference type="EMBL" id="CAI0429654.1"/>
    </source>
</evidence>
<feature type="domain" description="CCHC-type" evidence="3">
    <location>
        <begin position="135"/>
        <end position="150"/>
    </location>
</feature>
<reference evidence="4" key="1">
    <citation type="submission" date="2022-08" db="EMBL/GenBank/DDBJ databases">
        <authorList>
            <person name="Gutierrez-Valencia J."/>
        </authorList>
    </citation>
    <scope>NUCLEOTIDE SEQUENCE</scope>
</reference>
<protein>
    <recommendedName>
        <fullName evidence="3">CCHC-type domain-containing protein</fullName>
    </recommendedName>
</protein>
<evidence type="ECO:0000259" key="3">
    <source>
        <dbReference type="PROSITE" id="PS50158"/>
    </source>
</evidence>
<keyword evidence="1" id="KW-0863">Zinc-finger</keyword>
<keyword evidence="1" id="KW-0862">Zinc</keyword>
<keyword evidence="1" id="KW-0479">Metal-binding</keyword>
<keyword evidence="5" id="KW-1185">Reference proteome</keyword>
<evidence type="ECO:0000256" key="1">
    <source>
        <dbReference type="PROSITE-ProRule" id="PRU00047"/>
    </source>
</evidence>
<sequence>MEVKDLDHDCFLVSLDNEQDYYRALTDGPWVIYDHYLVVQQWSPRFKASDPLPKTMIVWVQLPALKIHFYHREILTSLGNLIGRTIKLDYHTLTQQRAKFTRLAVEVDLTKHLVPRIWLDDEWQTVEYENLPEVCFKCGKIGHDRSLCPENQPGPTLALPTGGGSLPNLAISPELTPAASPADSNPGFGPWMLVTRKNRRNSREAPRKGNFESDTGKSNKEGLPQRGKGGADTINPPQNLPLQKNLNGPLPLSAASPEQKSLNGKKGNSEAKRGKEKAGTDASGKGKGVLGPRPDLQKAVNPSGPSNSFNGASSSSTKTGSQPTASLGPEPLGLGPTGDVKAAVVLPPPTLCMYSNRGERHRFANH</sequence>
<feature type="compositionally biased region" description="Basic and acidic residues" evidence="2">
    <location>
        <begin position="201"/>
        <end position="220"/>
    </location>
</feature>
<dbReference type="InterPro" id="IPR040256">
    <property type="entry name" value="At4g02000-like"/>
</dbReference>
<evidence type="ECO:0000313" key="5">
    <source>
        <dbReference type="Proteomes" id="UP001154282"/>
    </source>
</evidence>
<feature type="region of interest" description="Disordered" evidence="2">
    <location>
        <begin position="168"/>
        <end position="342"/>
    </location>
</feature>
<evidence type="ECO:0000256" key="2">
    <source>
        <dbReference type="SAM" id="MobiDB-lite"/>
    </source>
</evidence>
<dbReference type="Proteomes" id="UP001154282">
    <property type="component" value="Unassembled WGS sequence"/>
</dbReference>
<dbReference type="PANTHER" id="PTHR31286:SF99">
    <property type="entry name" value="DUF4283 DOMAIN-CONTAINING PROTEIN"/>
    <property type="match status" value="1"/>
</dbReference>
<dbReference type="Pfam" id="PF14111">
    <property type="entry name" value="DUF4283"/>
    <property type="match status" value="1"/>
</dbReference>